<keyword evidence="1" id="KW-0472">Membrane</keyword>
<dbReference type="Proteomes" id="UP000178186">
    <property type="component" value="Unassembled WGS sequence"/>
</dbReference>
<dbReference type="InterPro" id="IPR032816">
    <property type="entry name" value="VTT_dom"/>
</dbReference>
<dbReference type="PANTHER" id="PTHR42709">
    <property type="entry name" value="ALKALINE PHOSPHATASE LIKE PROTEIN"/>
    <property type="match status" value="1"/>
</dbReference>
<evidence type="ECO:0000259" key="2">
    <source>
        <dbReference type="Pfam" id="PF09335"/>
    </source>
</evidence>
<evidence type="ECO:0000256" key="1">
    <source>
        <dbReference type="SAM" id="Phobius"/>
    </source>
</evidence>
<feature type="transmembrane region" description="Helical" evidence="1">
    <location>
        <begin position="66"/>
        <end position="91"/>
    </location>
</feature>
<dbReference type="InterPro" id="IPR051311">
    <property type="entry name" value="DedA_domain"/>
</dbReference>
<sequence length="190" mass="21282">MTAKYKKQLTAFGFFLLFLVVWTLLVYQFSPNEIVERLGVRNGYTLAFVAAFLAGISTFTSAPYALVVITLGAGGFSPFFIGLVSALGLFLGDSTSYFLGYYGHHVVPNGLQEELQKVHTWLMARKRVWTIPVFIFLYGAFFPFSNDLVVISFGLARYPFWRVMAPLALGSVIFNMILAYLGKYGLGYFL</sequence>
<feature type="transmembrane region" description="Helical" evidence="1">
    <location>
        <begin position="42"/>
        <end position="59"/>
    </location>
</feature>
<dbReference type="AlphaFoldDB" id="A0A1G2GXF0"/>
<feature type="transmembrane region" description="Helical" evidence="1">
    <location>
        <begin position="163"/>
        <end position="182"/>
    </location>
</feature>
<organism evidence="3 4">
    <name type="scientific">Candidatus Ryanbacteria bacterium RIFCSPLOWO2_02_FULL_45_11c</name>
    <dbReference type="NCBI Taxonomy" id="1802128"/>
    <lineage>
        <taxon>Bacteria</taxon>
        <taxon>Candidatus Ryaniibacteriota</taxon>
    </lineage>
</organism>
<feature type="transmembrane region" description="Helical" evidence="1">
    <location>
        <begin position="131"/>
        <end position="156"/>
    </location>
</feature>
<keyword evidence="1" id="KW-0812">Transmembrane</keyword>
<feature type="domain" description="VTT" evidence="2">
    <location>
        <begin position="67"/>
        <end position="183"/>
    </location>
</feature>
<proteinExistence type="predicted"/>
<dbReference type="STRING" id="1802128.A3H64_00325"/>
<accession>A0A1G2GXF0</accession>
<dbReference type="EMBL" id="MHNY01000037">
    <property type="protein sequence ID" value="OGZ54862.1"/>
    <property type="molecule type" value="Genomic_DNA"/>
</dbReference>
<evidence type="ECO:0000313" key="4">
    <source>
        <dbReference type="Proteomes" id="UP000178186"/>
    </source>
</evidence>
<comment type="caution">
    <text evidence="3">The sequence shown here is derived from an EMBL/GenBank/DDBJ whole genome shotgun (WGS) entry which is preliminary data.</text>
</comment>
<name>A0A1G2GXF0_9BACT</name>
<keyword evidence="1" id="KW-1133">Transmembrane helix</keyword>
<dbReference type="PANTHER" id="PTHR42709:SF4">
    <property type="entry name" value="INNER MEMBRANE PROTEIN YQAA"/>
    <property type="match status" value="1"/>
</dbReference>
<protein>
    <recommendedName>
        <fullName evidence="2">VTT domain-containing protein</fullName>
    </recommendedName>
</protein>
<reference evidence="3 4" key="1">
    <citation type="journal article" date="2016" name="Nat. Commun.">
        <title>Thousands of microbial genomes shed light on interconnected biogeochemical processes in an aquifer system.</title>
        <authorList>
            <person name="Anantharaman K."/>
            <person name="Brown C.T."/>
            <person name="Hug L.A."/>
            <person name="Sharon I."/>
            <person name="Castelle C.J."/>
            <person name="Probst A.J."/>
            <person name="Thomas B.C."/>
            <person name="Singh A."/>
            <person name="Wilkins M.J."/>
            <person name="Karaoz U."/>
            <person name="Brodie E.L."/>
            <person name="Williams K.H."/>
            <person name="Hubbard S.S."/>
            <person name="Banfield J.F."/>
        </authorList>
    </citation>
    <scope>NUCLEOTIDE SEQUENCE [LARGE SCALE GENOMIC DNA]</scope>
</reference>
<evidence type="ECO:0000313" key="3">
    <source>
        <dbReference type="EMBL" id="OGZ54862.1"/>
    </source>
</evidence>
<dbReference type="Pfam" id="PF09335">
    <property type="entry name" value="VTT_dom"/>
    <property type="match status" value="1"/>
</dbReference>
<feature type="transmembrane region" description="Helical" evidence="1">
    <location>
        <begin position="12"/>
        <end position="30"/>
    </location>
</feature>
<gene>
    <name evidence="3" type="ORF">A3H64_00325</name>
</gene>